<name>A0A562KHF5_9FLAO</name>
<accession>A0A562KHF5</accession>
<evidence type="ECO:0000256" key="1">
    <source>
        <dbReference type="SAM" id="SignalP"/>
    </source>
</evidence>
<comment type="caution">
    <text evidence="2">The sequence shown here is derived from an EMBL/GenBank/DDBJ whole genome shotgun (WGS) entry which is preliminary data.</text>
</comment>
<dbReference type="AlphaFoldDB" id="A0A562KHF5"/>
<reference evidence="2 3" key="1">
    <citation type="journal article" date="2015" name="Stand. Genomic Sci.">
        <title>Genomic Encyclopedia of Bacterial and Archaeal Type Strains, Phase III: the genomes of soil and plant-associated and newly described type strains.</title>
        <authorList>
            <person name="Whitman W.B."/>
            <person name="Woyke T."/>
            <person name="Klenk H.P."/>
            <person name="Zhou Y."/>
            <person name="Lilburn T.G."/>
            <person name="Beck B.J."/>
            <person name="De Vos P."/>
            <person name="Vandamme P."/>
            <person name="Eisen J.A."/>
            <person name="Garrity G."/>
            <person name="Hugenholtz P."/>
            <person name="Kyrpides N.C."/>
        </authorList>
    </citation>
    <scope>NUCLEOTIDE SEQUENCE [LARGE SCALE GENOMIC DNA]</scope>
    <source>
        <strain evidence="2 3">CGMCC 1.6844</strain>
    </source>
</reference>
<feature type="signal peptide" evidence="1">
    <location>
        <begin position="1"/>
        <end position="20"/>
    </location>
</feature>
<dbReference type="RefSeq" id="WP_133609149.1">
    <property type="nucleotide sequence ID" value="NZ_SNZC01000002.1"/>
</dbReference>
<dbReference type="Proteomes" id="UP000315312">
    <property type="component" value="Unassembled WGS sequence"/>
</dbReference>
<keyword evidence="1" id="KW-0732">Signal</keyword>
<keyword evidence="3" id="KW-1185">Reference proteome</keyword>
<feature type="chain" id="PRO_5022879083" evidence="1">
    <location>
        <begin position="21"/>
        <end position="97"/>
    </location>
</feature>
<evidence type="ECO:0000313" key="2">
    <source>
        <dbReference type="EMBL" id="TWH94836.1"/>
    </source>
</evidence>
<gene>
    <name evidence="2" type="ORF">IP97_01549</name>
</gene>
<dbReference type="EMBL" id="VLKM01000005">
    <property type="protein sequence ID" value="TWH94836.1"/>
    <property type="molecule type" value="Genomic_DNA"/>
</dbReference>
<sequence length="97" mass="11036">MKKVFFSAVALVAFSVSGMANEIEEKKVEVETIQFEKVENKSINMDCLESAGYEYDLALLMGATETQATLWMNIWYAICSGYSWDEINPKVKELSDY</sequence>
<proteinExistence type="predicted"/>
<evidence type="ECO:0000313" key="3">
    <source>
        <dbReference type="Proteomes" id="UP000315312"/>
    </source>
</evidence>
<protein>
    <submittedName>
        <fullName evidence="2">Uncharacterized protein</fullName>
    </submittedName>
</protein>
<organism evidence="2 3">
    <name type="scientific">Flavobacterium cheniae</name>
    <dbReference type="NCBI Taxonomy" id="295428"/>
    <lineage>
        <taxon>Bacteria</taxon>
        <taxon>Pseudomonadati</taxon>
        <taxon>Bacteroidota</taxon>
        <taxon>Flavobacteriia</taxon>
        <taxon>Flavobacteriales</taxon>
        <taxon>Flavobacteriaceae</taxon>
        <taxon>Flavobacterium</taxon>
    </lineage>
</organism>